<gene>
    <name evidence="2" type="ORF">ABWT76_002089</name>
</gene>
<dbReference type="InterPro" id="IPR050469">
    <property type="entry name" value="Diguanylate_Cyclase"/>
</dbReference>
<protein>
    <submittedName>
        <fullName evidence="2">Diguanylate cyclase</fullName>
        <ecNumber evidence="2">2.7.7.65</ecNumber>
    </submittedName>
</protein>
<feature type="domain" description="GGDEF" evidence="1">
    <location>
        <begin position="3"/>
        <end position="62"/>
    </location>
</feature>
<dbReference type="RefSeq" id="WP_054470306.1">
    <property type="nucleotide sequence ID" value="NZ_CP159837.1"/>
</dbReference>
<evidence type="ECO:0000259" key="1">
    <source>
        <dbReference type="Pfam" id="PF00990"/>
    </source>
</evidence>
<dbReference type="EMBL" id="CP159837">
    <property type="protein sequence ID" value="XCM39186.1"/>
    <property type="molecule type" value="Genomic_DNA"/>
</dbReference>
<dbReference type="InterPro" id="IPR000160">
    <property type="entry name" value="GGDEF_dom"/>
</dbReference>
<proteinExistence type="predicted"/>
<dbReference type="SUPFAM" id="SSF55073">
    <property type="entry name" value="Nucleotide cyclase"/>
    <property type="match status" value="1"/>
</dbReference>
<dbReference type="PANTHER" id="PTHR45138:SF9">
    <property type="entry name" value="DIGUANYLATE CYCLASE DGCM-RELATED"/>
    <property type="match status" value="1"/>
</dbReference>
<name>A0AAU8JLP7_9CYAN</name>
<dbReference type="InterPro" id="IPR029787">
    <property type="entry name" value="Nucleotide_cyclase"/>
</dbReference>
<dbReference type="InterPro" id="IPR043128">
    <property type="entry name" value="Rev_trsase/Diguanyl_cyclase"/>
</dbReference>
<evidence type="ECO:0000313" key="2">
    <source>
        <dbReference type="EMBL" id="XCM39186.1"/>
    </source>
</evidence>
<dbReference type="GO" id="GO:1902201">
    <property type="term" value="P:negative regulation of bacterial-type flagellum-dependent cell motility"/>
    <property type="evidence" value="ECO:0007669"/>
    <property type="project" value="TreeGrafter"/>
</dbReference>
<dbReference type="EC" id="2.7.7.65" evidence="2"/>
<organism evidence="2">
    <name type="scientific">Planktothricoides raciborskii GIHE-MW2</name>
    <dbReference type="NCBI Taxonomy" id="2792601"/>
    <lineage>
        <taxon>Bacteria</taxon>
        <taxon>Bacillati</taxon>
        <taxon>Cyanobacteriota</taxon>
        <taxon>Cyanophyceae</taxon>
        <taxon>Oscillatoriophycideae</taxon>
        <taxon>Oscillatoriales</taxon>
        <taxon>Oscillatoriaceae</taxon>
        <taxon>Planktothricoides</taxon>
    </lineage>
</organism>
<dbReference type="PANTHER" id="PTHR45138">
    <property type="entry name" value="REGULATORY COMPONENTS OF SENSORY TRANSDUCTION SYSTEM"/>
    <property type="match status" value="1"/>
</dbReference>
<dbReference type="GO" id="GO:0052621">
    <property type="term" value="F:diguanylate cyclase activity"/>
    <property type="evidence" value="ECO:0007669"/>
    <property type="project" value="UniProtKB-EC"/>
</dbReference>
<dbReference type="Gene3D" id="3.30.70.270">
    <property type="match status" value="1"/>
</dbReference>
<keyword evidence="2" id="KW-0548">Nucleotidyltransferase</keyword>
<sequence length="109" mass="12280">MKRAGDLVARYGGEEFAVILPNTHAPGAMEVGEIIRTHGQKLQIAHRKSSVSGSVTVSLGVIQRFLRLFPRINFPQNCWLPLRIKLFIRQNLKDAIAFCLSNCLLVRYC</sequence>
<reference evidence="2" key="1">
    <citation type="submission" date="2024-07" db="EMBL/GenBank/DDBJ databases">
        <authorList>
            <person name="Kim Y.J."/>
            <person name="Jeong J.Y."/>
        </authorList>
    </citation>
    <scope>NUCLEOTIDE SEQUENCE</scope>
    <source>
        <strain evidence="2">GIHE-MW2</strain>
    </source>
</reference>
<dbReference type="AlphaFoldDB" id="A0AAU8JLP7"/>
<accession>A0AAU8JLP7</accession>
<dbReference type="NCBIfam" id="TIGR00254">
    <property type="entry name" value="GGDEF"/>
    <property type="match status" value="1"/>
</dbReference>
<dbReference type="Pfam" id="PF00990">
    <property type="entry name" value="GGDEF"/>
    <property type="match status" value="1"/>
</dbReference>
<dbReference type="GO" id="GO:0005886">
    <property type="term" value="C:plasma membrane"/>
    <property type="evidence" value="ECO:0007669"/>
    <property type="project" value="TreeGrafter"/>
</dbReference>
<keyword evidence="2" id="KW-0808">Transferase</keyword>
<dbReference type="GO" id="GO:0043709">
    <property type="term" value="P:cell adhesion involved in single-species biofilm formation"/>
    <property type="evidence" value="ECO:0007669"/>
    <property type="project" value="TreeGrafter"/>
</dbReference>